<keyword evidence="6" id="KW-1185">Reference proteome</keyword>
<reference evidence="5 6" key="1">
    <citation type="submission" date="2011-05" db="EMBL/GenBank/DDBJ databases">
        <title>Whole genome sequence of Microlunatus phosphovorus NM-1.</title>
        <authorList>
            <person name="Hosoyama A."/>
            <person name="Sasaki K."/>
            <person name="Harada T."/>
            <person name="Igarashi R."/>
            <person name="Kawakoshi A."/>
            <person name="Sasagawa M."/>
            <person name="Fukada J."/>
            <person name="Nakamura S."/>
            <person name="Katano Y."/>
            <person name="Hanada S."/>
            <person name="Kamagata Y."/>
            <person name="Nakamura N."/>
            <person name="Yamazaki S."/>
            <person name="Fujita N."/>
        </authorList>
    </citation>
    <scope>NUCLEOTIDE SEQUENCE [LARGE SCALE GENOMIC DNA]</scope>
    <source>
        <strain evidence="6">ATCC 700054 / DSM 10555 / JCM 9379 / NBRC 101784 / NCIMB 13414 / VKM Ac-1990 / NM-1</strain>
    </source>
</reference>
<evidence type="ECO:0000313" key="6">
    <source>
        <dbReference type="Proteomes" id="UP000007947"/>
    </source>
</evidence>
<dbReference type="STRING" id="1032480.MLP_23640"/>
<dbReference type="InterPro" id="IPR050679">
    <property type="entry name" value="Bact_HTH_transcr_reg"/>
</dbReference>
<evidence type="ECO:0000256" key="1">
    <source>
        <dbReference type="ARBA" id="ARBA00023015"/>
    </source>
</evidence>
<dbReference type="InterPro" id="IPR000524">
    <property type="entry name" value="Tscrpt_reg_HTH_GntR"/>
</dbReference>
<dbReference type="Pfam" id="PF00392">
    <property type="entry name" value="GntR"/>
    <property type="match status" value="1"/>
</dbReference>
<dbReference type="EMBL" id="AP012204">
    <property type="protein sequence ID" value="BAK35378.1"/>
    <property type="molecule type" value="Genomic_DNA"/>
</dbReference>
<dbReference type="KEGG" id="mph:MLP_23640"/>
<name>F5XFH1_MICPN</name>
<gene>
    <name evidence="5" type="ordered locus">MLP_23640</name>
</gene>
<dbReference type="eggNOG" id="COG2188">
    <property type="taxonomic scope" value="Bacteria"/>
</dbReference>
<organism evidence="5 6">
    <name type="scientific">Microlunatus phosphovorus (strain ATCC 700054 / DSM 10555 / JCM 9379 / NBRC 101784 / NCIMB 13414 / VKM Ac-1990 / NM-1)</name>
    <dbReference type="NCBI Taxonomy" id="1032480"/>
    <lineage>
        <taxon>Bacteria</taxon>
        <taxon>Bacillati</taxon>
        <taxon>Actinomycetota</taxon>
        <taxon>Actinomycetes</taxon>
        <taxon>Propionibacteriales</taxon>
        <taxon>Propionibacteriaceae</taxon>
        <taxon>Microlunatus</taxon>
    </lineage>
</organism>
<dbReference type="PROSITE" id="PS50949">
    <property type="entry name" value="HTH_GNTR"/>
    <property type="match status" value="1"/>
</dbReference>
<evidence type="ECO:0000256" key="2">
    <source>
        <dbReference type="ARBA" id="ARBA00023125"/>
    </source>
</evidence>
<dbReference type="GO" id="GO:0003700">
    <property type="term" value="F:DNA-binding transcription factor activity"/>
    <property type="evidence" value="ECO:0007669"/>
    <property type="project" value="InterPro"/>
</dbReference>
<protein>
    <submittedName>
        <fullName evidence="5">Putative GntR family transcriptional regulator</fullName>
    </submittedName>
</protein>
<keyword evidence="2" id="KW-0238">DNA-binding</keyword>
<dbReference type="SMART" id="SM00345">
    <property type="entry name" value="HTH_GNTR"/>
    <property type="match status" value="1"/>
</dbReference>
<keyword evidence="1" id="KW-0805">Transcription regulation</keyword>
<feature type="domain" description="HTH gntR-type" evidence="4">
    <location>
        <begin position="27"/>
        <end position="96"/>
    </location>
</feature>
<dbReference type="SUPFAM" id="SSF46785">
    <property type="entry name" value="Winged helix' DNA-binding domain"/>
    <property type="match status" value="1"/>
</dbReference>
<dbReference type="CDD" id="cd07377">
    <property type="entry name" value="WHTH_GntR"/>
    <property type="match status" value="1"/>
</dbReference>
<evidence type="ECO:0000259" key="4">
    <source>
        <dbReference type="PROSITE" id="PS50949"/>
    </source>
</evidence>
<dbReference type="HOGENOM" id="CLU_2180834_0_0_11"/>
<dbReference type="InterPro" id="IPR036390">
    <property type="entry name" value="WH_DNA-bd_sf"/>
</dbReference>
<dbReference type="PANTHER" id="PTHR44846">
    <property type="entry name" value="MANNOSYL-D-GLYCERATE TRANSPORT/METABOLISM SYSTEM REPRESSOR MNGR-RELATED"/>
    <property type="match status" value="1"/>
</dbReference>
<dbReference type="AlphaFoldDB" id="F5XFH1"/>
<accession>F5XFH1</accession>
<dbReference type="Gene3D" id="1.10.10.10">
    <property type="entry name" value="Winged helix-like DNA-binding domain superfamily/Winged helix DNA-binding domain"/>
    <property type="match status" value="1"/>
</dbReference>
<proteinExistence type="predicted"/>
<evidence type="ECO:0000256" key="3">
    <source>
        <dbReference type="ARBA" id="ARBA00023163"/>
    </source>
</evidence>
<dbReference type="Proteomes" id="UP000007947">
    <property type="component" value="Chromosome"/>
</dbReference>
<keyword evidence="3" id="KW-0804">Transcription</keyword>
<dbReference type="GO" id="GO:0003677">
    <property type="term" value="F:DNA binding"/>
    <property type="evidence" value="ECO:0007669"/>
    <property type="project" value="UniProtKB-KW"/>
</dbReference>
<dbReference type="InterPro" id="IPR036388">
    <property type="entry name" value="WH-like_DNA-bd_sf"/>
</dbReference>
<sequence length="109" mass="12105">MSDAVVKPRSPSIVDQWHDHIQVSSPIPCHAQLQGILELHLYADGYRIGDLLPSEMQLASRFNLSRATVRRAVDALVAAGLVRRHRGVRTVLIRQPSSPGRLDGLMQSF</sequence>
<dbReference type="PRINTS" id="PR00035">
    <property type="entry name" value="HTHGNTR"/>
</dbReference>
<evidence type="ECO:0000313" key="5">
    <source>
        <dbReference type="EMBL" id="BAK35378.1"/>
    </source>
</evidence>